<evidence type="ECO:0000313" key="2">
    <source>
        <dbReference type="EMBL" id="KAE8983525.1"/>
    </source>
</evidence>
<dbReference type="EMBL" id="QXFU01002802">
    <property type="protein sequence ID" value="KAE8981368.1"/>
    <property type="molecule type" value="Genomic_DNA"/>
</dbReference>
<dbReference type="Proteomes" id="UP000434957">
    <property type="component" value="Unassembled WGS sequence"/>
</dbReference>
<dbReference type="OrthoDB" id="96401at2759"/>
<comment type="caution">
    <text evidence="2">The sequence shown here is derived from an EMBL/GenBank/DDBJ whole genome shotgun (WGS) entry which is preliminary data.</text>
</comment>
<accession>A0A6A3ISR0</accession>
<dbReference type="Proteomes" id="UP000435112">
    <property type="component" value="Unassembled WGS sequence"/>
</dbReference>
<dbReference type="EMBL" id="QXFV01002774">
    <property type="protein sequence ID" value="KAE8983525.1"/>
    <property type="molecule type" value="Genomic_DNA"/>
</dbReference>
<name>A0A6A3ISR0_9STRA</name>
<sequence>MTKHARFINEYVEEKALEVMYVPSAENLAYIFTKAQGPAEFERQRGGLNIEDVTKAWADVEATAETVMTCASSSSEEVDIDMKEV</sequence>
<dbReference type="Proteomes" id="UP000429607">
    <property type="component" value="Unassembled WGS sequence"/>
</dbReference>
<dbReference type="AlphaFoldDB" id="A0A6A3ISR0"/>
<gene>
    <name evidence="2" type="ORF">PR001_g23422</name>
    <name evidence="1" type="ORF">PR002_g23854</name>
    <name evidence="3" type="ORF">PR003_g26350</name>
</gene>
<evidence type="ECO:0000313" key="3">
    <source>
        <dbReference type="EMBL" id="KAE9286327.1"/>
    </source>
</evidence>
<keyword evidence="5" id="KW-1185">Reference proteome</keyword>
<evidence type="ECO:0000313" key="4">
    <source>
        <dbReference type="Proteomes" id="UP000429607"/>
    </source>
</evidence>
<organism evidence="2 4">
    <name type="scientific">Phytophthora rubi</name>
    <dbReference type="NCBI Taxonomy" id="129364"/>
    <lineage>
        <taxon>Eukaryota</taxon>
        <taxon>Sar</taxon>
        <taxon>Stramenopiles</taxon>
        <taxon>Oomycota</taxon>
        <taxon>Peronosporomycetes</taxon>
        <taxon>Peronosporales</taxon>
        <taxon>Peronosporaceae</taxon>
        <taxon>Phytophthora</taxon>
    </lineage>
</organism>
<dbReference type="EMBL" id="QXFT01003388">
    <property type="protein sequence ID" value="KAE9286327.1"/>
    <property type="molecule type" value="Genomic_DNA"/>
</dbReference>
<evidence type="ECO:0000313" key="6">
    <source>
        <dbReference type="Proteomes" id="UP000435112"/>
    </source>
</evidence>
<proteinExistence type="predicted"/>
<evidence type="ECO:0000313" key="5">
    <source>
        <dbReference type="Proteomes" id="UP000434957"/>
    </source>
</evidence>
<protein>
    <submittedName>
        <fullName evidence="2">Uncharacterized protein</fullName>
    </submittedName>
</protein>
<reference evidence="4 6" key="1">
    <citation type="submission" date="2018-09" db="EMBL/GenBank/DDBJ databases">
        <title>Genomic investigation of the strawberry pathogen Phytophthora fragariae indicates pathogenicity is determined by transcriptional variation in three key races.</title>
        <authorList>
            <person name="Adams T.M."/>
            <person name="Armitage A.D."/>
            <person name="Sobczyk M.K."/>
            <person name="Bates H.J."/>
            <person name="Dunwell J.M."/>
            <person name="Nellist C.F."/>
            <person name="Harrison R.J."/>
        </authorList>
    </citation>
    <scope>NUCLEOTIDE SEQUENCE [LARGE SCALE GENOMIC DNA]</scope>
    <source>
        <strain evidence="2 4">SCRP249</strain>
        <strain evidence="1 6">SCRP324</strain>
        <strain evidence="3 5">SCRP333</strain>
    </source>
</reference>
<evidence type="ECO:0000313" key="1">
    <source>
        <dbReference type="EMBL" id="KAE8981368.1"/>
    </source>
</evidence>